<evidence type="ECO:0000256" key="3">
    <source>
        <dbReference type="ARBA" id="ARBA00023237"/>
    </source>
</evidence>
<dbReference type="PRINTS" id="PR01021">
    <property type="entry name" value="OMPADOMAIN"/>
</dbReference>
<feature type="chain" id="PRO_5003467395" evidence="7">
    <location>
        <begin position="28"/>
        <end position="489"/>
    </location>
</feature>
<dbReference type="PANTHER" id="PTHR30329:SF21">
    <property type="entry name" value="LIPOPROTEIN YIAD-RELATED"/>
    <property type="match status" value="1"/>
</dbReference>
<name>G4QFR6_GLANF</name>
<evidence type="ECO:0000313" key="9">
    <source>
        <dbReference type="EMBL" id="AEP28851.1"/>
    </source>
</evidence>
<dbReference type="CDD" id="cd07185">
    <property type="entry name" value="OmpA_C-like"/>
    <property type="match status" value="1"/>
</dbReference>
<keyword evidence="2 4" id="KW-0472">Membrane</keyword>
<dbReference type="Pfam" id="PF00691">
    <property type="entry name" value="OmpA"/>
    <property type="match status" value="1"/>
</dbReference>
<sequence length="489" mass="53579">MKKSIISISLTLALLGGCASSPSVSEADIFQQYPSVQEASTLLTNAKDDNLAFYSPEQMKEARRVYDQAMKDAKAGKSGAGQLADEAVARAKAAKTQADKAKYTFEEVLLAREKALDVNATTVAPEDFQEAEKEFAKAIALLEIGQDAKAKKDIEAIKNQYLAIELKALKKNMLSFAQQAVAASEKNDLDDIAPRTIAQAKDELKLAINTLEANRTDTAKANIHSNRAIWLVKQAEGIADINAYFKNANFDEEQKILWYQEQLSTVIAPVNSDVQFNQMNKEVVAGLRQQLSALVNNNESLTASLSNAQTQVKQITSDSQSRESQLEQEKANALMQAQMERAAEQAAKKADDARFAAVQSMFTEEEATVYRQRDNVLIRAQGFAFKPGASEIESSNFVMLNKITDAIKRFPNATIVVSGHTDVTGSSELNLALSKARAEVVANFITQVSEIDKDRVSSTGYGKEKPVASNETPEGRAQNRRVEILIVNK</sequence>
<dbReference type="AlphaFoldDB" id="G4QFR6"/>
<feature type="domain" description="OmpA-like" evidence="8">
    <location>
        <begin position="372"/>
        <end position="489"/>
    </location>
</feature>
<evidence type="ECO:0000256" key="6">
    <source>
        <dbReference type="SAM" id="MobiDB-lite"/>
    </source>
</evidence>
<dbReference type="HOGENOM" id="CLU_043021_0_0_6"/>
<dbReference type="KEGG" id="gni:GNIT_0707"/>
<dbReference type="RefSeq" id="WP_014107726.1">
    <property type="nucleotide sequence ID" value="NC_016041.1"/>
</dbReference>
<protein>
    <submittedName>
        <fullName evidence="9">Outer membrane protein and related peptidoglycan-associated (Lipo)protein</fullName>
    </submittedName>
</protein>
<reference evidence="9 10" key="1">
    <citation type="journal article" date="2011" name="J. Bacteriol.">
        <title>Complete genome sequence of seawater bacterium Glaciecola nitratireducens FR1064T.</title>
        <authorList>
            <person name="Bian F."/>
            <person name="Qin Q.L."/>
            <person name="Xie B.B."/>
            <person name="Shu Y.L."/>
            <person name="Zhang X.Y."/>
            <person name="Yu Y."/>
            <person name="Chen B."/>
            <person name="Chen X.L."/>
            <person name="Zhou B.C."/>
            <person name="Zhang Y.Z."/>
        </authorList>
    </citation>
    <scope>NUCLEOTIDE SEQUENCE [LARGE SCALE GENOMIC DNA]</scope>
    <source>
        <strain evidence="10">JCM 12485 / KCTC 12276 / FR1064</strain>
    </source>
</reference>
<evidence type="ECO:0000256" key="4">
    <source>
        <dbReference type="PROSITE-ProRule" id="PRU00473"/>
    </source>
</evidence>
<comment type="subcellular location">
    <subcellularLocation>
        <location evidence="1">Cell outer membrane</location>
    </subcellularLocation>
</comment>
<feature type="compositionally biased region" description="Basic and acidic residues" evidence="6">
    <location>
        <begin position="456"/>
        <end position="466"/>
    </location>
</feature>
<dbReference type="InterPro" id="IPR006664">
    <property type="entry name" value="OMP_bac"/>
</dbReference>
<evidence type="ECO:0000256" key="2">
    <source>
        <dbReference type="ARBA" id="ARBA00023136"/>
    </source>
</evidence>
<keyword evidence="3" id="KW-0998">Cell outer membrane</keyword>
<keyword evidence="10" id="KW-1185">Reference proteome</keyword>
<evidence type="ECO:0000256" key="7">
    <source>
        <dbReference type="SAM" id="SignalP"/>
    </source>
</evidence>
<feature type="signal peptide" evidence="7">
    <location>
        <begin position="1"/>
        <end position="27"/>
    </location>
</feature>
<accession>G4QFR6</accession>
<dbReference type="EMBL" id="CP003060">
    <property type="protein sequence ID" value="AEP28851.1"/>
    <property type="molecule type" value="Genomic_DNA"/>
</dbReference>
<dbReference type="GO" id="GO:0009279">
    <property type="term" value="C:cell outer membrane"/>
    <property type="evidence" value="ECO:0007669"/>
    <property type="project" value="UniProtKB-SubCell"/>
</dbReference>
<dbReference type="PANTHER" id="PTHR30329">
    <property type="entry name" value="STATOR ELEMENT OF FLAGELLAR MOTOR COMPLEX"/>
    <property type="match status" value="1"/>
</dbReference>
<dbReference type="InterPro" id="IPR006665">
    <property type="entry name" value="OmpA-like"/>
</dbReference>
<feature type="region of interest" description="Disordered" evidence="6">
    <location>
        <begin position="456"/>
        <end position="478"/>
    </location>
</feature>
<dbReference type="OrthoDB" id="9782229at2"/>
<dbReference type="PROSITE" id="PS51257">
    <property type="entry name" value="PROKAR_LIPOPROTEIN"/>
    <property type="match status" value="1"/>
</dbReference>
<dbReference type="STRING" id="1085623.GNIT_0707"/>
<keyword evidence="5" id="KW-0175">Coiled coil</keyword>
<proteinExistence type="predicted"/>
<feature type="coiled-coil region" evidence="5">
    <location>
        <begin position="284"/>
        <end position="318"/>
    </location>
</feature>
<dbReference type="SUPFAM" id="SSF103088">
    <property type="entry name" value="OmpA-like"/>
    <property type="match status" value="1"/>
</dbReference>
<dbReference type="Proteomes" id="UP000009282">
    <property type="component" value="Chromosome"/>
</dbReference>
<evidence type="ECO:0000259" key="8">
    <source>
        <dbReference type="PROSITE" id="PS51123"/>
    </source>
</evidence>
<dbReference type="PROSITE" id="PS51123">
    <property type="entry name" value="OMPA_2"/>
    <property type="match status" value="1"/>
</dbReference>
<dbReference type="eggNOG" id="COG2885">
    <property type="taxonomic scope" value="Bacteria"/>
</dbReference>
<organism evidence="9 10">
    <name type="scientific">Glaciecola nitratireducens (strain JCM 12485 / KCTC 12276 / FR1064)</name>
    <dbReference type="NCBI Taxonomy" id="1085623"/>
    <lineage>
        <taxon>Bacteria</taxon>
        <taxon>Pseudomonadati</taxon>
        <taxon>Pseudomonadota</taxon>
        <taxon>Gammaproteobacteria</taxon>
        <taxon>Alteromonadales</taxon>
        <taxon>Alteromonadaceae</taxon>
        <taxon>Brumicola</taxon>
    </lineage>
</organism>
<dbReference type="InterPro" id="IPR036737">
    <property type="entry name" value="OmpA-like_sf"/>
</dbReference>
<evidence type="ECO:0000313" key="10">
    <source>
        <dbReference type="Proteomes" id="UP000009282"/>
    </source>
</evidence>
<evidence type="ECO:0000256" key="5">
    <source>
        <dbReference type="SAM" id="Coils"/>
    </source>
</evidence>
<gene>
    <name evidence="9" type="ordered locus">GNIT_0707</name>
</gene>
<dbReference type="Gene3D" id="3.30.1330.60">
    <property type="entry name" value="OmpA-like domain"/>
    <property type="match status" value="1"/>
</dbReference>
<keyword evidence="7" id="KW-0732">Signal</keyword>
<evidence type="ECO:0000256" key="1">
    <source>
        <dbReference type="ARBA" id="ARBA00004442"/>
    </source>
</evidence>
<dbReference type="InterPro" id="IPR050330">
    <property type="entry name" value="Bact_OuterMem_StrucFunc"/>
</dbReference>